<evidence type="ECO:0000313" key="3">
    <source>
        <dbReference type="Proteomes" id="UP000824204"/>
    </source>
</evidence>
<sequence>MEQNYAQFDLIVFLDHRSLAEADLSFLDGIDDSKTKVRVMTREVALFNDRYKNMADAEKKKVFKEKKVDLLNRLIGENKLRFLGAADEQDPEYHLLAILVGKYYRQNVLLITNDAEKAKPFLPLIPVYEVFGQVLKIISLTDTATEYAFEDSRKALAKLSAAGESAPSATDVAEPAKEEEDRTAEAREEQNAETAGQDDAEKNDPDGEEGGKAETLEPSGSREDQPDDEFDF</sequence>
<feature type="compositionally biased region" description="Basic and acidic residues" evidence="1">
    <location>
        <begin position="174"/>
        <end position="190"/>
    </location>
</feature>
<feature type="region of interest" description="Disordered" evidence="1">
    <location>
        <begin position="160"/>
        <end position="232"/>
    </location>
</feature>
<evidence type="ECO:0000256" key="1">
    <source>
        <dbReference type="SAM" id="MobiDB-lite"/>
    </source>
</evidence>
<protein>
    <submittedName>
        <fullName evidence="2">Uncharacterized protein</fullName>
    </submittedName>
</protein>
<organism evidence="2 3">
    <name type="scientific">Candidatus Borkfalkia faecipullorum</name>
    <dbReference type="NCBI Taxonomy" id="2838510"/>
    <lineage>
        <taxon>Bacteria</taxon>
        <taxon>Bacillati</taxon>
        <taxon>Bacillota</taxon>
        <taxon>Clostridia</taxon>
        <taxon>Christensenellales</taxon>
        <taxon>Christensenellaceae</taxon>
        <taxon>Candidatus Borkfalkia</taxon>
    </lineage>
</organism>
<dbReference type="EMBL" id="DXFX01000009">
    <property type="protein sequence ID" value="HIX07014.1"/>
    <property type="molecule type" value="Genomic_DNA"/>
</dbReference>
<gene>
    <name evidence="2" type="ORF">H9741_00895</name>
</gene>
<proteinExistence type="predicted"/>
<dbReference type="AlphaFoldDB" id="A0A9D2AER6"/>
<feature type="compositionally biased region" description="Basic and acidic residues" evidence="1">
    <location>
        <begin position="199"/>
        <end position="224"/>
    </location>
</feature>
<reference evidence="2" key="1">
    <citation type="journal article" date="2021" name="PeerJ">
        <title>Extensive microbial diversity within the chicken gut microbiome revealed by metagenomics and culture.</title>
        <authorList>
            <person name="Gilroy R."/>
            <person name="Ravi A."/>
            <person name="Getino M."/>
            <person name="Pursley I."/>
            <person name="Horton D.L."/>
            <person name="Alikhan N.F."/>
            <person name="Baker D."/>
            <person name="Gharbi K."/>
            <person name="Hall N."/>
            <person name="Watson M."/>
            <person name="Adriaenssens E.M."/>
            <person name="Foster-Nyarko E."/>
            <person name="Jarju S."/>
            <person name="Secka A."/>
            <person name="Antonio M."/>
            <person name="Oren A."/>
            <person name="Chaudhuri R.R."/>
            <person name="La Ragione R."/>
            <person name="Hildebrand F."/>
            <person name="Pallen M.J."/>
        </authorList>
    </citation>
    <scope>NUCLEOTIDE SEQUENCE</scope>
    <source>
        <strain evidence="2">811</strain>
    </source>
</reference>
<dbReference type="Proteomes" id="UP000824204">
    <property type="component" value="Unassembled WGS sequence"/>
</dbReference>
<reference evidence="2" key="2">
    <citation type="submission" date="2021-04" db="EMBL/GenBank/DDBJ databases">
        <authorList>
            <person name="Gilroy R."/>
        </authorList>
    </citation>
    <scope>NUCLEOTIDE SEQUENCE</scope>
    <source>
        <strain evidence="2">811</strain>
    </source>
</reference>
<accession>A0A9D2AER6</accession>
<name>A0A9D2AER6_9FIRM</name>
<evidence type="ECO:0000313" key="2">
    <source>
        <dbReference type="EMBL" id="HIX07014.1"/>
    </source>
</evidence>
<comment type="caution">
    <text evidence="2">The sequence shown here is derived from an EMBL/GenBank/DDBJ whole genome shotgun (WGS) entry which is preliminary data.</text>
</comment>